<dbReference type="PANTHER" id="PTHR23346">
    <property type="entry name" value="TRANSLATIONAL ACTIVATOR GCN1-RELATED"/>
    <property type="match status" value="1"/>
</dbReference>
<name>A0AAD5WVY2_9FUNG</name>
<dbReference type="EMBL" id="JADGJD010002891">
    <property type="protein sequence ID" value="KAJ3027423.1"/>
    <property type="molecule type" value="Genomic_DNA"/>
</dbReference>
<feature type="non-terminal residue" evidence="3">
    <location>
        <position position="1"/>
    </location>
</feature>
<dbReference type="InterPro" id="IPR016024">
    <property type="entry name" value="ARM-type_fold"/>
</dbReference>
<evidence type="ECO:0000313" key="4">
    <source>
        <dbReference type="Proteomes" id="UP001212841"/>
    </source>
</evidence>
<feature type="domain" description="Proteasome component Ecm29 N-terminal" evidence="2">
    <location>
        <begin position="2"/>
        <end position="305"/>
    </location>
</feature>
<evidence type="ECO:0000313" key="3">
    <source>
        <dbReference type="EMBL" id="KAJ3027423.1"/>
    </source>
</evidence>
<dbReference type="GO" id="GO:0060090">
    <property type="term" value="F:molecular adaptor activity"/>
    <property type="evidence" value="ECO:0007669"/>
    <property type="project" value="InterPro"/>
</dbReference>
<dbReference type="GO" id="GO:0005737">
    <property type="term" value="C:cytoplasm"/>
    <property type="evidence" value="ECO:0007669"/>
    <property type="project" value="TreeGrafter"/>
</dbReference>
<dbReference type="PANTHER" id="PTHR23346:SF19">
    <property type="entry name" value="PROTEASOME ADAPTER AND SCAFFOLD PROTEIN ECM29"/>
    <property type="match status" value="1"/>
</dbReference>
<gene>
    <name evidence="3" type="ORF">HK097_006156</name>
</gene>
<dbReference type="Proteomes" id="UP001212841">
    <property type="component" value="Unassembled WGS sequence"/>
</dbReference>
<dbReference type="GO" id="GO:0005634">
    <property type="term" value="C:nucleus"/>
    <property type="evidence" value="ECO:0007669"/>
    <property type="project" value="TreeGrafter"/>
</dbReference>
<organism evidence="3 4">
    <name type="scientific">Rhizophlyctis rosea</name>
    <dbReference type="NCBI Taxonomy" id="64517"/>
    <lineage>
        <taxon>Eukaryota</taxon>
        <taxon>Fungi</taxon>
        <taxon>Fungi incertae sedis</taxon>
        <taxon>Chytridiomycota</taxon>
        <taxon>Chytridiomycota incertae sedis</taxon>
        <taxon>Chytridiomycetes</taxon>
        <taxon>Rhizophlyctidales</taxon>
        <taxon>Rhizophlyctidaceae</taxon>
        <taxon>Rhizophlyctis</taxon>
    </lineage>
</organism>
<reference evidence="3" key="1">
    <citation type="submission" date="2020-05" db="EMBL/GenBank/DDBJ databases">
        <title>Phylogenomic resolution of chytrid fungi.</title>
        <authorList>
            <person name="Stajich J.E."/>
            <person name="Amses K."/>
            <person name="Simmons R."/>
            <person name="Seto K."/>
            <person name="Myers J."/>
            <person name="Bonds A."/>
            <person name="Quandt C.A."/>
            <person name="Barry K."/>
            <person name="Liu P."/>
            <person name="Grigoriev I."/>
            <person name="Longcore J.E."/>
            <person name="James T.Y."/>
        </authorList>
    </citation>
    <scope>NUCLEOTIDE SEQUENCE</scope>
    <source>
        <strain evidence="3">JEL0318</strain>
    </source>
</reference>
<keyword evidence="1" id="KW-0677">Repeat</keyword>
<dbReference type="InterPro" id="IPR024372">
    <property type="entry name" value="Ecm29_N"/>
</dbReference>
<dbReference type="GO" id="GO:0036503">
    <property type="term" value="P:ERAD pathway"/>
    <property type="evidence" value="ECO:0007669"/>
    <property type="project" value="TreeGrafter"/>
</dbReference>
<dbReference type="SUPFAM" id="SSF48371">
    <property type="entry name" value="ARM repeat"/>
    <property type="match status" value="1"/>
</dbReference>
<keyword evidence="4" id="KW-1185">Reference proteome</keyword>
<comment type="caution">
    <text evidence="3">The sequence shown here is derived from an EMBL/GenBank/DDBJ whole genome shotgun (WGS) entry which is preliminary data.</text>
</comment>
<evidence type="ECO:0000256" key="1">
    <source>
        <dbReference type="ARBA" id="ARBA00022737"/>
    </source>
</evidence>
<dbReference type="AlphaFoldDB" id="A0AAD5WVY2"/>
<sequence>MKFLTNDGKVPWAKSAIELREMKLGLVKFISTSNLVPGNLLILEKFKVYVVASADSNHEIVAAGEDGLKRHAKPDLEDGKVVEALYGLYQGSGSVKNPDLYRSPGTPALKSRALSFLLRSARAANQFPQMLQVAFDALYGEGTIPKLRAAGMSFVQWIARMASDDKINPVAPVLLSGLLKLINEGAQEGGQEAENLRAFAYEAVGLLSRRVPNLFTQDVSILLSFFKAVSTEERNVRVSVQEALVMMIDAYKDIGKDAEKQKELEAVLLDNIVKPEHQARYAAIRYNNSIFPFTYPLARYICLLAAADAKLEVRDEARRGLAFPAPPPPASTPSEEPNLLSTYRQTIPNFDATVSLISEMSKMQPTAVRLPGVRFVGGLTADSYTSALEFLRRLVVLWSDCWADVEDFTG</sequence>
<accession>A0AAD5WVY2</accession>
<dbReference type="GO" id="GO:0043248">
    <property type="term" value="P:proteasome assembly"/>
    <property type="evidence" value="ECO:0007669"/>
    <property type="project" value="InterPro"/>
</dbReference>
<proteinExistence type="predicted"/>
<dbReference type="Pfam" id="PF13001">
    <property type="entry name" value="ECM29_N"/>
    <property type="match status" value="1"/>
</dbReference>
<evidence type="ECO:0000259" key="2">
    <source>
        <dbReference type="Pfam" id="PF13001"/>
    </source>
</evidence>
<protein>
    <recommendedName>
        <fullName evidence="2">Proteasome component Ecm29 N-terminal domain-containing protein</fullName>
    </recommendedName>
</protein>